<keyword evidence="11" id="KW-1185">Reference proteome</keyword>
<feature type="compositionally biased region" description="Basic residues" evidence="6">
    <location>
        <begin position="503"/>
        <end position="512"/>
    </location>
</feature>
<feature type="transmembrane region" description="Helical" evidence="7">
    <location>
        <begin position="394"/>
        <end position="419"/>
    </location>
</feature>
<keyword evidence="2 7" id="KW-0812">Transmembrane</keyword>
<dbReference type="GO" id="GO:0007156">
    <property type="term" value="P:homophilic cell adhesion via plasma membrane adhesion molecules"/>
    <property type="evidence" value="ECO:0007669"/>
    <property type="project" value="InterPro"/>
</dbReference>
<keyword evidence="3 7" id="KW-1133">Transmembrane helix</keyword>
<evidence type="ECO:0000313" key="11">
    <source>
        <dbReference type="Proteomes" id="UP000828390"/>
    </source>
</evidence>
<feature type="compositionally biased region" description="Basic and acidic residues" evidence="6">
    <location>
        <begin position="513"/>
        <end position="523"/>
    </location>
</feature>
<dbReference type="PANTHER" id="PTHR24028">
    <property type="entry name" value="CADHERIN-87A"/>
    <property type="match status" value="1"/>
</dbReference>
<gene>
    <name evidence="10" type="ORF">DPMN_025842</name>
</gene>
<feature type="signal peptide" evidence="8">
    <location>
        <begin position="1"/>
        <end position="22"/>
    </location>
</feature>
<dbReference type="GO" id="GO:0005509">
    <property type="term" value="F:calcium ion binding"/>
    <property type="evidence" value="ECO:0007669"/>
    <property type="project" value="UniProtKB-UniRule"/>
</dbReference>
<evidence type="ECO:0000256" key="1">
    <source>
        <dbReference type="ARBA" id="ARBA00004167"/>
    </source>
</evidence>
<dbReference type="CDD" id="cd11304">
    <property type="entry name" value="Cadherin_repeat"/>
    <property type="match status" value="1"/>
</dbReference>
<feature type="domain" description="Cadherin" evidence="9">
    <location>
        <begin position="142"/>
        <end position="260"/>
    </location>
</feature>
<reference evidence="10" key="2">
    <citation type="submission" date="2020-11" db="EMBL/GenBank/DDBJ databases">
        <authorList>
            <person name="McCartney M.A."/>
            <person name="Auch B."/>
            <person name="Kono T."/>
            <person name="Mallez S."/>
            <person name="Becker A."/>
            <person name="Gohl D.M."/>
            <person name="Silverstein K.A.T."/>
            <person name="Koren S."/>
            <person name="Bechman K.B."/>
            <person name="Herman A."/>
            <person name="Abrahante J.E."/>
            <person name="Garbe J."/>
        </authorList>
    </citation>
    <scope>NUCLEOTIDE SEQUENCE</scope>
    <source>
        <strain evidence="10">Duluth1</strain>
        <tissue evidence="10">Whole animal</tissue>
    </source>
</reference>
<keyword evidence="8" id="KW-0732">Signal</keyword>
<evidence type="ECO:0000259" key="9">
    <source>
        <dbReference type="PROSITE" id="PS50268"/>
    </source>
</evidence>
<evidence type="ECO:0000256" key="3">
    <source>
        <dbReference type="ARBA" id="ARBA00022989"/>
    </source>
</evidence>
<dbReference type="SMART" id="SM00112">
    <property type="entry name" value="CA"/>
    <property type="match status" value="2"/>
</dbReference>
<keyword evidence="7" id="KW-0472">Membrane</keyword>
<sequence>MNAHNIAVFAVSLLLLTTTVQGSCKIDSQQQQSTFSIKETAENGTHILNGTNDPMDVIELKVKQPSLDNQQLNKLISFFMLQKPDDATFIISITKPLDLEYFNGEFGREITFLMLVLKCGADTLPEITVTISPVNEVNPEFNGAPYFKRVREDMPENELLMDLSPFVTDKDVGDTVNFYYNIFPYAIGNEEHGADKYFIMRATTNGRITKNNITMDFDTMPSHVLMLNISVKDAPGATARTSFATINITVTDADDQRPTWDHPECMKCTAPPYTATIRDTDKNIVLAIQPRPLQAIDLDTLGTPMFYSIQSGNDNGMFSIDAASGAISLLKSVREVGFTGALLRLVIQVKKDLSGKDLSNFAVLSVNIFGRQVNSTETLPPDGAATEEDRGLALLIPLVIVGVLLVGILAALVVVVILYQKKRKQTTVAPDDKSEPQTEEEELNTDGESYAGHDFNKKIVFGNKTTQGISTDEFPDTGGIRANKLAPLPLRDTGTETVEEGQKKKRSRRRNKNKEPEIFDGTKEYNMGVDPEFFESGDKQRVKRSQRSYEKKVDPSTWITVPNDQPGEDGVNL</sequence>
<dbReference type="InterPro" id="IPR015919">
    <property type="entry name" value="Cadherin-like_sf"/>
</dbReference>
<dbReference type="PROSITE" id="PS50268">
    <property type="entry name" value="CADHERIN_2"/>
    <property type="match status" value="2"/>
</dbReference>
<dbReference type="OrthoDB" id="6096059at2759"/>
<dbReference type="PANTHER" id="PTHR24028:SF328">
    <property type="entry name" value="CADHERIN-3"/>
    <property type="match status" value="1"/>
</dbReference>
<reference evidence="10" key="1">
    <citation type="journal article" date="2019" name="bioRxiv">
        <title>The Genome of the Zebra Mussel, Dreissena polymorpha: A Resource for Invasive Species Research.</title>
        <authorList>
            <person name="McCartney M.A."/>
            <person name="Auch B."/>
            <person name="Kono T."/>
            <person name="Mallez S."/>
            <person name="Zhang Y."/>
            <person name="Obille A."/>
            <person name="Becker A."/>
            <person name="Abrahante J.E."/>
            <person name="Garbe J."/>
            <person name="Badalamenti J.P."/>
            <person name="Herman A."/>
            <person name="Mangelson H."/>
            <person name="Liachko I."/>
            <person name="Sullivan S."/>
            <person name="Sone E.D."/>
            <person name="Koren S."/>
            <person name="Silverstein K.A.T."/>
            <person name="Beckman K.B."/>
            <person name="Gohl D.M."/>
        </authorList>
    </citation>
    <scope>NUCLEOTIDE SEQUENCE</scope>
    <source>
        <strain evidence="10">Duluth1</strain>
        <tissue evidence="10">Whole animal</tissue>
    </source>
</reference>
<dbReference type="Proteomes" id="UP000828390">
    <property type="component" value="Unassembled WGS sequence"/>
</dbReference>
<dbReference type="InterPro" id="IPR050174">
    <property type="entry name" value="Protocadherin/Cadherin-CA"/>
</dbReference>
<evidence type="ECO:0000256" key="7">
    <source>
        <dbReference type="SAM" id="Phobius"/>
    </source>
</evidence>
<dbReference type="Gene3D" id="2.60.40.60">
    <property type="entry name" value="Cadherins"/>
    <property type="match status" value="2"/>
</dbReference>
<dbReference type="AlphaFoldDB" id="A0A9D4LRS6"/>
<evidence type="ECO:0000256" key="8">
    <source>
        <dbReference type="SAM" id="SignalP"/>
    </source>
</evidence>
<dbReference type="EMBL" id="JAIWYP010000002">
    <property type="protein sequence ID" value="KAH3862866.1"/>
    <property type="molecule type" value="Genomic_DNA"/>
</dbReference>
<evidence type="ECO:0000256" key="2">
    <source>
        <dbReference type="ARBA" id="ARBA00022692"/>
    </source>
</evidence>
<comment type="subcellular location">
    <subcellularLocation>
        <location evidence="1">Membrane</location>
        <topology evidence="1">Single-pass membrane protein</topology>
    </subcellularLocation>
</comment>
<feature type="region of interest" description="Disordered" evidence="6">
    <location>
        <begin position="467"/>
        <end position="573"/>
    </location>
</feature>
<name>A0A9D4LRS6_DREPO</name>
<dbReference type="GO" id="GO:0005886">
    <property type="term" value="C:plasma membrane"/>
    <property type="evidence" value="ECO:0007669"/>
    <property type="project" value="TreeGrafter"/>
</dbReference>
<evidence type="ECO:0000256" key="5">
    <source>
        <dbReference type="PROSITE-ProRule" id="PRU00043"/>
    </source>
</evidence>
<dbReference type="SUPFAM" id="SSF49313">
    <property type="entry name" value="Cadherin-like"/>
    <property type="match status" value="2"/>
</dbReference>
<feature type="domain" description="Cadherin" evidence="9">
    <location>
        <begin position="269"/>
        <end position="383"/>
    </location>
</feature>
<comment type="caution">
    <text evidence="10">The sequence shown here is derived from an EMBL/GenBank/DDBJ whole genome shotgun (WGS) entry which is preliminary data.</text>
</comment>
<protein>
    <recommendedName>
        <fullName evidence="9">Cadherin domain-containing protein</fullName>
    </recommendedName>
</protein>
<accession>A0A9D4LRS6</accession>
<evidence type="ECO:0000256" key="6">
    <source>
        <dbReference type="SAM" id="MobiDB-lite"/>
    </source>
</evidence>
<feature type="region of interest" description="Disordered" evidence="6">
    <location>
        <begin position="426"/>
        <end position="451"/>
    </location>
</feature>
<evidence type="ECO:0000256" key="4">
    <source>
        <dbReference type="ARBA" id="ARBA00023180"/>
    </source>
</evidence>
<keyword evidence="5" id="KW-0106">Calcium</keyword>
<evidence type="ECO:0000313" key="10">
    <source>
        <dbReference type="EMBL" id="KAH3862866.1"/>
    </source>
</evidence>
<feature type="chain" id="PRO_5038800944" description="Cadherin domain-containing protein" evidence="8">
    <location>
        <begin position="23"/>
        <end position="573"/>
    </location>
</feature>
<dbReference type="InterPro" id="IPR002126">
    <property type="entry name" value="Cadherin-like_dom"/>
</dbReference>
<proteinExistence type="predicted"/>
<keyword evidence="4" id="KW-0325">Glycoprotein</keyword>
<organism evidence="10 11">
    <name type="scientific">Dreissena polymorpha</name>
    <name type="common">Zebra mussel</name>
    <name type="synonym">Mytilus polymorpha</name>
    <dbReference type="NCBI Taxonomy" id="45954"/>
    <lineage>
        <taxon>Eukaryota</taxon>
        <taxon>Metazoa</taxon>
        <taxon>Spiralia</taxon>
        <taxon>Lophotrochozoa</taxon>
        <taxon>Mollusca</taxon>
        <taxon>Bivalvia</taxon>
        <taxon>Autobranchia</taxon>
        <taxon>Heteroconchia</taxon>
        <taxon>Euheterodonta</taxon>
        <taxon>Imparidentia</taxon>
        <taxon>Neoheterodontei</taxon>
        <taxon>Myida</taxon>
        <taxon>Dreissenoidea</taxon>
        <taxon>Dreissenidae</taxon>
        <taxon>Dreissena</taxon>
    </lineage>
</organism>